<sequence>MVIYTNVPYSDINKFGIICPGQYLENVNNTEYEVFCFECSHAYLLHEMKDHVQEEHGIDVSITCPWCVTHTWNSDEDELANYQHIKNCELCLKKNFTDKSMGYAVFFHLISCLHRRCFNNALFHHWDRPIETNEDLAIGYCVPDYESDEDSIESSLMDYDSDSDSYSSDDYDDYFIEGVAAG</sequence>
<dbReference type="Proteomes" id="UP000232707">
    <property type="component" value="Segment"/>
</dbReference>
<dbReference type="EMBL" id="KU752557">
    <property type="protein sequence ID" value="AOW41498.1"/>
    <property type="molecule type" value="Genomic_DNA"/>
</dbReference>
<dbReference type="GeneID" id="37617035"/>
<organism evidence="1 2">
    <name type="scientific">Trichoplusia ni granulovirus LBIV-12</name>
    <dbReference type="NCBI Taxonomy" id="1916701"/>
    <lineage>
        <taxon>Viruses</taxon>
        <taxon>Viruses incertae sedis</taxon>
        <taxon>Naldaviricetes</taxon>
        <taxon>Lefavirales</taxon>
        <taxon>Baculoviridae</taxon>
        <taxon>Betabaculovirus</taxon>
        <taxon>Betabaculovirus trini</taxon>
    </lineage>
</organism>
<name>A0A1D8QLJ4_GVTN</name>
<dbReference type="RefSeq" id="YP_009506230.1">
    <property type="nucleotide sequence ID" value="NC_038375.1"/>
</dbReference>
<dbReference type="KEGG" id="vg:37617035"/>
<protein>
    <submittedName>
        <fullName evidence="1">Uncharacterized protein</fullName>
    </submittedName>
</protein>
<keyword evidence="2" id="KW-1185">Reference proteome</keyword>
<evidence type="ECO:0000313" key="2">
    <source>
        <dbReference type="Proteomes" id="UP000232707"/>
    </source>
</evidence>
<reference evidence="1 2" key="1">
    <citation type="submission" date="2016-02" db="EMBL/GenBank/DDBJ databases">
        <title>Genome sequence of a new Betabaculovirus TnGV isolated from the cabagge looper Trichoplusia ni (Lepidoptera: Noctuidae).</title>
        <authorList>
            <person name="Del Rincon-Castro M.C."/>
            <person name="Bivian-Hernandez Mdl.A."/>
            <person name="Lopez-Tlacomulco J.J."/>
            <person name="Ibarra J.E."/>
        </authorList>
    </citation>
    <scope>NUCLEOTIDE SEQUENCE [LARGE SCALE GENOMIC DNA]</scope>
    <source>
        <strain evidence="1">LBIV-12</strain>
    </source>
</reference>
<accession>A0A1D8QLJ4</accession>
<evidence type="ECO:0000313" key="1">
    <source>
        <dbReference type="EMBL" id="AOW41498.1"/>
    </source>
</evidence>
<proteinExistence type="predicted"/>